<dbReference type="Proteomes" id="UP000176854">
    <property type="component" value="Unassembled WGS sequence"/>
</dbReference>
<dbReference type="AlphaFoldDB" id="A0A1F5ZBH0"/>
<reference evidence="1 2" key="1">
    <citation type="journal article" date="2016" name="Nat. Commun.">
        <title>Thousands of microbial genomes shed light on interconnected biogeochemical processes in an aquifer system.</title>
        <authorList>
            <person name="Anantharaman K."/>
            <person name="Brown C.T."/>
            <person name="Hug L.A."/>
            <person name="Sharon I."/>
            <person name="Castelle C.J."/>
            <person name="Probst A.J."/>
            <person name="Thomas B.C."/>
            <person name="Singh A."/>
            <person name="Wilkins M.J."/>
            <person name="Karaoz U."/>
            <person name="Brodie E.L."/>
            <person name="Williams K.H."/>
            <person name="Hubbard S.S."/>
            <person name="Banfield J.F."/>
        </authorList>
    </citation>
    <scope>NUCLEOTIDE SEQUENCE [LARGE SCALE GENOMIC DNA]</scope>
</reference>
<evidence type="ECO:0000313" key="2">
    <source>
        <dbReference type="Proteomes" id="UP000176854"/>
    </source>
</evidence>
<evidence type="ECO:0000313" key="1">
    <source>
        <dbReference type="EMBL" id="OGG09829.1"/>
    </source>
</evidence>
<organism evidence="1 2">
    <name type="scientific">Candidatus Gottesmanbacteria bacterium RBG_16_43_7</name>
    <dbReference type="NCBI Taxonomy" id="1798373"/>
    <lineage>
        <taxon>Bacteria</taxon>
        <taxon>Candidatus Gottesmaniibacteriota</taxon>
    </lineage>
</organism>
<proteinExistence type="predicted"/>
<dbReference type="STRING" id="1798373.A2154_00460"/>
<dbReference type="SUPFAM" id="SSF53335">
    <property type="entry name" value="S-adenosyl-L-methionine-dependent methyltransferases"/>
    <property type="match status" value="1"/>
</dbReference>
<protein>
    <recommendedName>
        <fullName evidence="3">SAM-dependent methyltransferase</fullName>
    </recommendedName>
</protein>
<evidence type="ECO:0008006" key="3">
    <source>
        <dbReference type="Google" id="ProtNLM"/>
    </source>
</evidence>
<comment type="caution">
    <text evidence="1">The sequence shown here is derived from an EMBL/GenBank/DDBJ whole genome shotgun (WGS) entry which is preliminary data.</text>
</comment>
<dbReference type="EMBL" id="MFJC01000013">
    <property type="protein sequence ID" value="OGG09829.1"/>
    <property type="molecule type" value="Genomic_DNA"/>
</dbReference>
<name>A0A1F5ZBH0_9BACT</name>
<dbReference type="InterPro" id="IPR029063">
    <property type="entry name" value="SAM-dependent_MTases_sf"/>
</dbReference>
<sequence>MRKIKPDSSSFRDPDGFVFSVKGEIYRAIRDTYRLNYEFFINSGLYEHLKSLNYIIPHQDIKFPKVGSDIFKIIKPQKIPYVSYPYEWTFSELKDAALLTLRIELEALKYKMSLKDGSGYNIQFLNGKPVFIDTTSFEIYRENTPWTAYGQFCRHFLSPLSLMAYKDPFFNQIQRLYLDGISLDKVSRLLPFRSYFNLPIFIHIHLHAKSSQLYKNKTVFKQNQKFTLAAFNGIVKNLITAVENLKWRRGDMHWSTYYDSLSYSPEAFRSKNMIFDKYLKLALPESLIDIGANTGHFSKIAAKKGIFTIALDNDPVVMDCLYQECQINNIRNLMPLVVDITNPSPDLGWENEERISLLKRGPVSMVSMLAVVHHLAIRQNIPFEMISKFLASLCRWLIIEFIPKDDVMVQKLLSNRKDIFFQYNQKHFEKVFSQRFIRLNQTKIADSNRVMYLFKNKHRLTLNKI</sequence>
<accession>A0A1F5ZBH0</accession>
<gene>
    <name evidence="1" type="ORF">A2154_00460</name>
</gene>
<dbReference type="Gene3D" id="3.40.50.150">
    <property type="entry name" value="Vaccinia Virus protein VP39"/>
    <property type="match status" value="1"/>
</dbReference>